<proteinExistence type="predicted"/>
<reference evidence="2 3" key="1">
    <citation type="submission" date="2020-08" db="EMBL/GenBank/DDBJ databases">
        <title>Genomic Encyclopedia of Type Strains, Phase IV (KMG-IV): sequencing the most valuable type-strain genomes for metagenomic binning, comparative biology and taxonomic classification.</title>
        <authorList>
            <person name="Goeker M."/>
        </authorList>
    </citation>
    <scope>NUCLEOTIDE SEQUENCE [LARGE SCALE GENOMIC DNA]</scope>
    <source>
        <strain evidence="2 3">DSM 106146</strain>
    </source>
</reference>
<name>A0A7W8M6T6_9FIRM</name>
<dbReference type="RefSeq" id="WP_183775784.1">
    <property type="nucleotide sequence ID" value="NZ_CAWVEG010000148.1"/>
</dbReference>
<protein>
    <submittedName>
        <fullName evidence="2">Uncharacterized protein with FMN-binding domain</fullName>
    </submittedName>
</protein>
<comment type="caution">
    <text evidence="2">The sequence shown here is derived from an EMBL/GenBank/DDBJ whole genome shotgun (WGS) entry which is preliminary data.</text>
</comment>
<dbReference type="EMBL" id="JACHFW010000014">
    <property type="protein sequence ID" value="MBB5265721.1"/>
    <property type="molecule type" value="Genomic_DNA"/>
</dbReference>
<evidence type="ECO:0000313" key="2">
    <source>
        <dbReference type="EMBL" id="MBB5265721.1"/>
    </source>
</evidence>
<keyword evidence="3" id="KW-1185">Reference proteome</keyword>
<keyword evidence="1" id="KW-1133">Transmembrane helix</keyword>
<organism evidence="2 3">
    <name type="scientific">Catenibacillus scindens</name>
    <dbReference type="NCBI Taxonomy" id="673271"/>
    <lineage>
        <taxon>Bacteria</taxon>
        <taxon>Bacillati</taxon>
        <taxon>Bacillota</taxon>
        <taxon>Clostridia</taxon>
        <taxon>Lachnospirales</taxon>
        <taxon>Lachnospiraceae</taxon>
        <taxon>Catenibacillus</taxon>
    </lineage>
</organism>
<evidence type="ECO:0000313" key="3">
    <source>
        <dbReference type="Proteomes" id="UP000543642"/>
    </source>
</evidence>
<accession>A0A7W8M6T6</accession>
<dbReference type="Proteomes" id="UP000543642">
    <property type="component" value="Unassembled WGS sequence"/>
</dbReference>
<gene>
    <name evidence="2" type="ORF">HNP82_002872</name>
</gene>
<keyword evidence="1" id="KW-0812">Transmembrane</keyword>
<dbReference type="AlphaFoldDB" id="A0A7W8M6T6"/>
<sequence>MKSKTHIVVVRMKEIIYTILFLVFAVILILLLIFMFGGNNKSSVLPSVNTSATYIPGVYTSSLVLNNNGVDVCVAVDSEHINGAWLVWLEDSVATMYPLLETCMADIQTQLSGNVPLEEITFDSSSQYTGQLLIQAVDQALDKAQNTSPT</sequence>
<feature type="transmembrane region" description="Helical" evidence="1">
    <location>
        <begin position="15"/>
        <end position="36"/>
    </location>
</feature>
<evidence type="ECO:0000256" key="1">
    <source>
        <dbReference type="SAM" id="Phobius"/>
    </source>
</evidence>
<keyword evidence="1" id="KW-0472">Membrane</keyword>